<name>X1NXI1_9ZZZZ</name>
<comment type="caution">
    <text evidence="1">The sequence shown here is derived from an EMBL/GenBank/DDBJ whole genome shotgun (WGS) entry which is preliminary data.</text>
</comment>
<organism evidence="1">
    <name type="scientific">marine sediment metagenome</name>
    <dbReference type="NCBI Taxonomy" id="412755"/>
    <lineage>
        <taxon>unclassified sequences</taxon>
        <taxon>metagenomes</taxon>
        <taxon>ecological metagenomes</taxon>
    </lineage>
</organism>
<evidence type="ECO:0000313" key="1">
    <source>
        <dbReference type="EMBL" id="GAI23379.1"/>
    </source>
</evidence>
<accession>X1NXI1</accession>
<proteinExistence type="predicted"/>
<dbReference type="EMBL" id="BARV01018765">
    <property type="protein sequence ID" value="GAI23379.1"/>
    <property type="molecule type" value="Genomic_DNA"/>
</dbReference>
<gene>
    <name evidence="1" type="ORF">S06H3_31665</name>
</gene>
<feature type="non-terminal residue" evidence="1">
    <location>
        <position position="1"/>
    </location>
</feature>
<protein>
    <submittedName>
        <fullName evidence="1">Uncharacterized protein</fullName>
    </submittedName>
</protein>
<dbReference type="AlphaFoldDB" id="X1NXI1"/>
<reference evidence="1" key="1">
    <citation type="journal article" date="2014" name="Front. Microbiol.">
        <title>High frequency of phylogenetically diverse reductive dehalogenase-homologous genes in deep subseafloor sedimentary metagenomes.</title>
        <authorList>
            <person name="Kawai M."/>
            <person name="Futagami T."/>
            <person name="Toyoda A."/>
            <person name="Takaki Y."/>
            <person name="Nishi S."/>
            <person name="Hori S."/>
            <person name="Arai W."/>
            <person name="Tsubouchi T."/>
            <person name="Morono Y."/>
            <person name="Uchiyama I."/>
            <person name="Ito T."/>
            <person name="Fujiyama A."/>
            <person name="Inagaki F."/>
            <person name="Takami H."/>
        </authorList>
    </citation>
    <scope>NUCLEOTIDE SEQUENCE</scope>
    <source>
        <strain evidence="1">Expedition CK06-06</strain>
    </source>
</reference>
<sequence>LTEDEFRGLFRENGLEIRKERMYFQADVEVYGMMVVALAPCG</sequence>